<organism evidence="1 2">
    <name type="scientific">Mesorhizobium ventifaucium</name>
    <dbReference type="NCBI Taxonomy" id="666020"/>
    <lineage>
        <taxon>Bacteria</taxon>
        <taxon>Pseudomonadati</taxon>
        <taxon>Pseudomonadota</taxon>
        <taxon>Alphaproteobacteria</taxon>
        <taxon>Hyphomicrobiales</taxon>
        <taxon>Phyllobacteriaceae</taxon>
        <taxon>Mesorhizobium</taxon>
    </lineage>
</organism>
<accession>A0ABN8JHI8</accession>
<gene>
    <name evidence="1" type="ORF">MES4922_190248</name>
</gene>
<protein>
    <submittedName>
        <fullName evidence="1">Uncharacterized protein</fullName>
    </submittedName>
</protein>
<name>A0ABN8JHI8_9HYPH</name>
<evidence type="ECO:0000313" key="2">
    <source>
        <dbReference type="Proteomes" id="UP001152604"/>
    </source>
</evidence>
<comment type="caution">
    <text evidence="1">The sequence shown here is derived from an EMBL/GenBank/DDBJ whole genome shotgun (WGS) entry which is preliminary data.</text>
</comment>
<keyword evidence="2" id="KW-1185">Reference proteome</keyword>
<reference evidence="1" key="1">
    <citation type="submission" date="2022-03" db="EMBL/GenBank/DDBJ databases">
        <authorList>
            <person name="Brunel B."/>
        </authorList>
    </citation>
    <scope>NUCLEOTIDE SEQUENCE</scope>
    <source>
        <strain evidence="1">STM4922sample</strain>
    </source>
</reference>
<evidence type="ECO:0000313" key="1">
    <source>
        <dbReference type="EMBL" id="CAH2397513.1"/>
    </source>
</evidence>
<dbReference type="EMBL" id="CAKXZS010000011">
    <property type="protein sequence ID" value="CAH2397513.1"/>
    <property type="molecule type" value="Genomic_DNA"/>
</dbReference>
<sequence length="38" mass="4007">MLAPLTQRFARGPVAIAIQLGNVPDTKRLHATNAVAGH</sequence>
<proteinExistence type="predicted"/>
<dbReference type="Proteomes" id="UP001152604">
    <property type="component" value="Unassembled WGS sequence"/>
</dbReference>